<proteinExistence type="predicted"/>
<dbReference type="Proteomes" id="UP000536179">
    <property type="component" value="Unassembled WGS sequence"/>
</dbReference>
<keyword evidence="2" id="KW-0687">Ribonucleoprotein</keyword>
<dbReference type="RefSeq" id="WP_184308970.1">
    <property type="nucleotide sequence ID" value="NZ_JACHXU010000029.1"/>
</dbReference>
<gene>
    <name evidence="2" type="ORF">FHS27_005815</name>
</gene>
<feature type="transmembrane region" description="Helical" evidence="1">
    <location>
        <begin position="67"/>
        <end position="85"/>
    </location>
</feature>
<evidence type="ECO:0000313" key="2">
    <source>
        <dbReference type="EMBL" id="MBB3209970.1"/>
    </source>
</evidence>
<keyword evidence="1" id="KW-1133">Transmembrane helix</keyword>
<keyword evidence="2" id="KW-0689">Ribosomal protein</keyword>
<keyword evidence="3" id="KW-1185">Reference proteome</keyword>
<sequence length="86" mass="9061">MSEPSDDVTNEIRDLLARGQKLQAVKFYKASQETSLLEAKNAVEAIEAELKASTPDSPLVSSKTGCAGAIVLLILPVTLAAAYLVS</sequence>
<comment type="caution">
    <text evidence="2">The sequence shown here is derived from an EMBL/GenBank/DDBJ whole genome shotgun (WGS) entry which is preliminary data.</text>
</comment>
<evidence type="ECO:0000313" key="3">
    <source>
        <dbReference type="Proteomes" id="UP000536179"/>
    </source>
</evidence>
<accession>A0A7W5E4G6</accession>
<dbReference type="GO" id="GO:0005840">
    <property type="term" value="C:ribosome"/>
    <property type="evidence" value="ECO:0007669"/>
    <property type="project" value="UniProtKB-KW"/>
</dbReference>
<organism evidence="2 3">
    <name type="scientific">Aporhodopirellula rubra</name>
    <dbReference type="NCBI Taxonomy" id="980271"/>
    <lineage>
        <taxon>Bacteria</taxon>
        <taxon>Pseudomonadati</taxon>
        <taxon>Planctomycetota</taxon>
        <taxon>Planctomycetia</taxon>
        <taxon>Pirellulales</taxon>
        <taxon>Pirellulaceae</taxon>
        <taxon>Aporhodopirellula</taxon>
    </lineage>
</organism>
<dbReference type="EMBL" id="JACHXU010000029">
    <property type="protein sequence ID" value="MBB3209970.1"/>
    <property type="molecule type" value="Genomic_DNA"/>
</dbReference>
<dbReference type="AlphaFoldDB" id="A0A7W5E4G6"/>
<keyword evidence="1" id="KW-0812">Transmembrane</keyword>
<protein>
    <submittedName>
        <fullName evidence="2">Ribosomal protein L7/L12</fullName>
    </submittedName>
</protein>
<reference evidence="2 3" key="1">
    <citation type="submission" date="2020-08" db="EMBL/GenBank/DDBJ databases">
        <title>Genomic Encyclopedia of Type Strains, Phase III (KMG-III): the genomes of soil and plant-associated and newly described type strains.</title>
        <authorList>
            <person name="Whitman W."/>
        </authorList>
    </citation>
    <scope>NUCLEOTIDE SEQUENCE [LARGE SCALE GENOMIC DNA]</scope>
    <source>
        <strain evidence="2 3">CECT 8075</strain>
    </source>
</reference>
<evidence type="ECO:0000256" key="1">
    <source>
        <dbReference type="SAM" id="Phobius"/>
    </source>
</evidence>
<keyword evidence="1" id="KW-0472">Membrane</keyword>
<name>A0A7W5E4G6_9BACT</name>